<evidence type="ECO:0000256" key="1">
    <source>
        <dbReference type="ARBA" id="ARBA00023125"/>
    </source>
</evidence>
<dbReference type="InterPro" id="IPR000551">
    <property type="entry name" value="MerR-type_HTH_dom"/>
</dbReference>
<dbReference type="PANTHER" id="PTHR30204">
    <property type="entry name" value="REDOX-CYCLING DRUG-SENSING TRANSCRIPTIONAL ACTIVATOR SOXR"/>
    <property type="match status" value="1"/>
</dbReference>
<evidence type="ECO:0000259" key="2">
    <source>
        <dbReference type="PROSITE" id="PS50937"/>
    </source>
</evidence>
<dbReference type="SMART" id="SM00422">
    <property type="entry name" value="HTH_MERR"/>
    <property type="match status" value="1"/>
</dbReference>
<accession>A0A2S0KCK2</accession>
<dbReference type="Proteomes" id="UP000239814">
    <property type="component" value="Chromosome"/>
</dbReference>
<proteinExistence type="predicted"/>
<dbReference type="GO" id="GO:0003700">
    <property type="term" value="F:DNA-binding transcription factor activity"/>
    <property type="evidence" value="ECO:0007669"/>
    <property type="project" value="InterPro"/>
</dbReference>
<name>A0A2S0KCK2_9ACTN</name>
<dbReference type="KEGG" id="git:C6V83_03125"/>
<dbReference type="AlphaFoldDB" id="A0A2S0KCK2"/>
<reference evidence="3 4" key="1">
    <citation type="submission" date="2018-03" db="EMBL/GenBank/DDBJ databases">
        <title>Characteristics and genome of n-alkane degrading marine bacteria Gordonia iterans isolated from crude oil contaminated in Tae-an, South Korea.</title>
        <authorList>
            <person name="Lee S.-S."/>
            <person name="Kim H."/>
        </authorList>
    </citation>
    <scope>NUCLEOTIDE SEQUENCE [LARGE SCALE GENOMIC DNA]</scope>
    <source>
        <strain evidence="3 4">Co17</strain>
    </source>
</reference>
<dbReference type="Pfam" id="PF13411">
    <property type="entry name" value="MerR_1"/>
    <property type="match status" value="1"/>
</dbReference>
<organism evidence="3 4">
    <name type="scientific">Gordonia iterans</name>
    <dbReference type="NCBI Taxonomy" id="1004901"/>
    <lineage>
        <taxon>Bacteria</taxon>
        <taxon>Bacillati</taxon>
        <taxon>Actinomycetota</taxon>
        <taxon>Actinomycetes</taxon>
        <taxon>Mycobacteriales</taxon>
        <taxon>Gordoniaceae</taxon>
        <taxon>Gordonia</taxon>
    </lineage>
</organism>
<dbReference type="PROSITE" id="PS50937">
    <property type="entry name" value="HTH_MERR_2"/>
    <property type="match status" value="1"/>
</dbReference>
<dbReference type="EMBL" id="CP027433">
    <property type="protein sequence ID" value="AVL99421.1"/>
    <property type="molecule type" value="Genomic_DNA"/>
</dbReference>
<dbReference type="InterPro" id="IPR047057">
    <property type="entry name" value="MerR_fam"/>
</dbReference>
<evidence type="ECO:0000313" key="3">
    <source>
        <dbReference type="EMBL" id="AVL99421.1"/>
    </source>
</evidence>
<dbReference type="InterPro" id="IPR009061">
    <property type="entry name" value="DNA-bd_dom_put_sf"/>
</dbReference>
<sequence length="258" mass="29160">MTEYRIDDLARAAGTTVRNVRGYQDRGLIPRPIRRGRIAIYTEQHLSRLKVINDLLRRGFTMSHIGEFLSGLQRGDDLVEVLGLKDLITEPIQRTPSQQVPAGELFDFLGTSDPDVLGQLQDAGLIEPLGDDAEPAAYLVKDTETFDAYRSMMDIGIPLKYILGLQRQLDEELHTVAKTLITAGRAAITEGRFDGWIPESDEESDWAMTFIRQLRHTGRVTAHNSLNRALDRELTRQLDDYLAIARRRRDGENTDQGD</sequence>
<dbReference type="PANTHER" id="PTHR30204:SF93">
    <property type="entry name" value="HTH MERR-TYPE DOMAIN-CONTAINING PROTEIN"/>
    <property type="match status" value="1"/>
</dbReference>
<feature type="domain" description="HTH merR-type" evidence="2">
    <location>
        <begin position="3"/>
        <end position="71"/>
    </location>
</feature>
<protein>
    <submittedName>
        <fullName evidence="3">MerR family transcriptional regulator</fullName>
    </submittedName>
</protein>
<evidence type="ECO:0000313" key="4">
    <source>
        <dbReference type="Proteomes" id="UP000239814"/>
    </source>
</evidence>
<keyword evidence="1" id="KW-0238">DNA-binding</keyword>
<dbReference type="Gene3D" id="1.10.1660.10">
    <property type="match status" value="1"/>
</dbReference>
<dbReference type="OrthoDB" id="3830374at2"/>
<dbReference type="GO" id="GO:0003677">
    <property type="term" value="F:DNA binding"/>
    <property type="evidence" value="ECO:0007669"/>
    <property type="project" value="UniProtKB-KW"/>
</dbReference>
<dbReference type="SUPFAM" id="SSF46955">
    <property type="entry name" value="Putative DNA-binding domain"/>
    <property type="match status" value="1"/>
</dbReference>
<dbReference type="PRINTS" id="PR00040">
    <property type="entry name" value="HTHMERR"/>
</dbReference>
<dbReference type="RefSeq" id="WP_105941156.1">
    <property type="nucleotide sequence ID" value="NZ_CP027433.1"/>
</dbReference>
<keyword evidence="4" id="KW-1185">Reference proteome</keyword>
<gene>
    <name evidence="3" type="ORF">C6V83_03125</name>
</gene>